<sequence>MSVFVFLHNCNAQGKADSQIANNLINSEEFTFHAERALPMNQDVINIAMSMPNPAGQRIFDLSGQGYSVEIRKNVLDVVLPYFGRTFNPGYGTTDNSYRFTSKDYTVTKSQSKKGNWIIKIKPNDVKNVSEIFIDVSKNGKATTSIQSNDRQPITYNGYISKNEETKEK</sequence>
<organism evidence="2 3">
    <name type="scientific">Chryseobacterium taihuense</name>
    <dbReference type="NCBI Taxonomy" id="1141221"/>
    <lineage>
        <taxon>Bacteria</taxon>
        <taxon>Pseudomonadati</taxon>
        <taxon>Bacteroidota</taxon>
        <taxon>Flavobacteriia</taxon>
        <taxon>Flavobacteriales</taxon>
        <taxon>Weeksellaceae</taxon>
        <taxon>Chryseobacterium group</taxon>
        <taxon>Chryseobacterium</taxon>
    </lineage>
</organism>
<reference evidence="2 3" key="1">
    <citation type="submission" date="2019-02" db="EMBL/GenBank/DDBJ databases">
        <authorList>
            <consortium name="Pathogen Informatics"/>
        </authorList>
    </citation>
    <scope>NUCLEOTIDE SEQUENCE [LARGE SCALE GENOMIC DNA]</scope>
    <source>
        <strain evidence="2 3">3012STDY6944375</strain>
    </source>
</reference>
<evidence type="ECO:0000313" key="3">
    <source>
        <dbReference type="Proteomes" id="UP000290013"/>
    </source>
</evidence>
<dbReference type="Pfam" id="PF14059">
    <property type="entry name" value="DUF4251"/>
    <property type="match status" value="1"/>
</dbReference>
<accession>A0A4U8WPY8</accession>
<evidence type="ECO:0000256" key="1">
    <source>
        <dbReference type="SAM" id="MobiDB-lite"/>
    </source>
</evidence>
<dbReference type="InterPro" id="IPR025347">
    <property type="entry name" value="DUF4251"/>
</dbReference>
<proteinExistence type="predicted"/>
<gene>
    <name evidence="2" type="ORF">NCTC12078_02570</name>
</gene>
<dbReference type="AlphaFoldDB" id="A0A4U8WPY8"/>
<dbReference type="Proteomes" id="UP000290013">
    <property type="component" value="Chromosome"/>
</dbReference>
<dbReference type="EMBL" id="LR215974">
    <property type="protein sequence ID" value="VFB04539.1"/>
    <property type="molecule type" value="Genomic_DNA"/>
</dbReference>
<evidence type="ECO:0000313" key="2">
    <source>
        <dbReference type="EMBL" id="VFB04539.1"/>
    </source>
</evidence>
<dbReference type="KEGG" id="ctai:NCTC12078_02570"/>
<evidence type="ECO:0008006" key="4">
    <source>
        <dbReference type="Google" id="ProtNLM"/>
    </source>
</evidence>
<feature type="region of interest" description="Disordered" evidence="1">
    <location>
        <begin position="143"/>
        <end position="169"/>
    </location>
</feature>
<protein>
    <recommendedName>
        <fullName evidence="4">DUF4251 domain-containing protein</fullName>
    </recommendedName>
</protein>
<name>A0A4U8WPY8_9FLAO</name>
<dbReference type="Gene3D" id="2.40.128.410">
    <property type="match status" value="1"/>
</dbReference>
<feature type="compositionally biased region" description="Polar residues" evidence="1">
    <location>
        <begin position="143"/>
        <end position="160"/>
    </location>
</feature>